<protein>
    <recommendedName>
        <fullName evidence="1">Phosphoribosyltransferase domain-containing protein</fullName>
    </recommendedName>
</protein>
<evidence type="ECO:0000313" key="2">
    <source>
        <dbReference type="EMBL" id="KAK2592479.1"/>
    </source>
</evidence>
<dbReference type="GO" id="GO:0000287">
    <property type="term" value="F:magnesium ion binding"/>
    <property type="evidence" value="ECO:0007669"/>
    <property type="project" value="TreeGrafter"/>
</dbReference>
<dbReference type="AlphaFoldDB" id="A0AAJ0CGE2"/>
<accession>A0AAJ0CGE2</accession>
<dbReference type="Gene3D" id="3.40.50.1000">
    <property type="entry name" value="HAD superfamily/HAD-like"/>
    <property type="match status" value="1"/>
</dbReference>
<dbReference type="InterPro" id="IPR023214">
    <property type="entry name" value="HAD_sf"/>
</dbReference>
<dbReference type="InterPro" id="IPR000836">
    <property type="entry name" value="PRTase_dom"/>
</dbReference>
<dbReference type="Pfam" id="PF13207">
    <property type="entry name" value="AAA_17"/>
    <property type="match status" value="1"/>
</dbReference>
<evidence type="ECO:0000313" key="3">
    <source>
        <dbReference type="Proteomes" id="UP001251528"/>
    </source>
</evidence>
<gene>
    <name evidence="2" type="ORF">QQS21_009824</name>
</gene>
<feature type="domain" description="Phosphoribosyltransferase" evidence="1">
    <location>
        <begin position="472"/>
        <end position="668"/>
    </location>
</feature>
<name>A0AAJ0CGE2_9HYPO</name>
<dbReference type="InterPro" id="IPR036412">
    <property type="entry name" value="HAD-like_sf"/>
</dbReference>
<dbReference type="PANTHER" id="PTHR43344:SF20">
    <property type="entry name" value="URACIL PHOSPHORIBOSYLTRANSFERASE"/>
    <property type="match status" value="1"/>
</dbReference>
<evidence type="ECO:0000259" key="1">
    <source>
        <dbReference type="Pfam" id="PF14681"/>
    </source>
</evidence>
<dbReference type="CDD" id="cd06223">
    <property type="entry name" value="PRTases_typeI"/>
    <property type="match status" value="1"/>
</dbReference>
<reference evidence="2" key="1">
    <citation type="submission" date="2023-06" db="EMBL/GenBank/DDBJ databases">
        <title>Conoideocrella luteorostrata (Hypocreales: Clavicipitaceae), a potential biocontrol fungus for elongate hemlock scale in United States Christmas tree production areas.</title>
        <authorList>
            <person name="Barrett H."/>
            <person name="Lovett B."/>
            <person name="Macias A.M."/>
            <person name="Stajich J.E."/>
            <person name="Kasson M.T."/>
        </authorList>
    </citation>
    <scope>NUCLEOTIDE SEQUENCE</scope>
    <source>
        <strain evidence="2">ARSEF 14590</strain>
    </source>
</reference>
<dbReference type="GO" id="GO:0036424">
    <property type="term" value="F:L-phosphoserine phosphatase activity"/>
    <property type="evidence" value="ECO:0007669"/>
    <property type="project" value="TreeGrafter"/>
</dbReference>
<comment type="caution">
    <text evidence="2">The sequence shown here is derived from an EMBL/GenBank/DDBJ whole genome shotgun (WGS) entry which is preliminary data.</text>
</comment>
<dbReference type="Pfam" id="PF12710">
    <property type="entry name" value="HAD"/>
    <property type="match status" value="1"/>
</dbReference>
<dbReference type="PANTHER" id="PTHR43344">
    <property type="entry name" value="PHOSPHOSERINE PHOSPHATASE"/>
    <property type="match status" value="1"/>
</dbReference>
<dbReference type="SUPFAM" id="SSF52540">
    <property type="entry name" value="P-loop containing nucleoside triphosphate hydrolases"/>
    <property type="match status" value="1"/>
</dbReference>
<proteinExistence type="predicted"/>
<dbReference type="GO" id="GO:0006564">
    <property type="term" value="P:L-serine biosynthetic process"/>
    <property type="evidence" value="ECO:0007669"/>
    <property type="project" value="TreeGrafter"/>
</dbReference>
<dbReference type="SUPFAM" id="SSF56784">
    <property type="entry name" value="HAD-like"/>
    <property type="match status" value="1"/>
</dbReference>
<dbReference type="InterPro" id="IPR027417">
    <property type="entry name" value="P-loop_NTPase"/>
</dbReference>
<keyword evidence="3" id="KW-1185">Reference proteome</keyword>
<dbReference type="InterPro" id="IPR050582">
    <property type="entry name" value="HAD-like_SerB"/>
</dbReference>
<organism evidence="2 3">
    <name type="scientific">Conoideocrella luteorostrata</name>
    <dbReference type="NCBI Taxonomy" id="1105319"/>
    <lineage>
        <taxon>Eukaryota</taxon>
        <taxon>Fungi</taxon>
        <taxon>Dikarya</taxon>
        <taxon>Ascomycota</taxon>
        <taxon>Pezizomycotina</taxon>
        <taxon>Sordariomycetes</taxon>
        <taxon>Hypocreomycetidae</taxon>
        <taxon>Hypocreales</taxon>
        <taxon>Clavicipitaceae</taxon>
        <taxon>Conoideocrella</taxon>
    </lineage>
</organism>
<dbReference type="SUPFAM" id="SSF53271">
    <property type="entry name" value="PRTase-like"/>
    <property type="match status" value="1"/>
</dbReference>
<dbReference type="InterPro" id="IPR029057">
    <property type="entry name" value="PRTase-like"/>
</dbReference>
<dbReference type="Gene3D" id="3.40.50.2020">
    <property type="match status" value="1"/>
</dbReference>
<dbReference type="Proteomes" id="UP001251528">
    <property type="component" value="Unassembled WGS sequence"/>
</dbReference>
<dbReference type="GO" id="GO:0005737">
    <property type="term" value="C:cytoplasm"/>
    <property type="evidence" value="ECO:0007669"/>
    <property type="project" value="TreeGrafter"/>
</dbReference>
<dbReference type="Pfam" id="PF14681">
    <property type="entry name" value="UPRTase"/>
    <property type="match status" value="1"/>
</dbReference>
<dbReference type="EMBL" id="JASWJB010000264">
    <property type="protein sequence ID" value="KAK2592479.1"/>
    <property type="molecule type" value="Genomic_DNA"/>
</dbReference>
<dbReference type="Gene3D" id="3.40.50.300">
    <property type="entry name" value="P-loop containing nucleotide triphosphate hydrolases"/>
    <property type="match status" value="1"/>
</dbReference>
<sequence>MSLQTAKKPVVIGLYGLPGSGKSFLLKKLKQQLNHRDYVFYEGSEMISSVVPGALQAFQKLNEEEKKHWRQVAIDTIARKCRQSGKTAIVSGHLMFWCDGKLVRVYTNNDMQVYSHIIYLDIPPATLSQQRSQDLQRSRPNLSFSDLLRWQQTEIRELTGLYQRHGFMFSCMARESETQLPTAIKLIEYSRRVGTIPNAVRVDAKVSKYLTSNKDLETMLVVDADRTLSANDTGATFWDTMIQSQTWAGTKSPLPSVFDSRLGYSEAAFLQATLLYEQAATEEEFERICDIVATKTTMHAGFVSLFQSMASQGHVGGLVVTCGIRRVWEKILEREGLSQKIKVIGGARISDGIVVTPQTKAEIVSKLQREKHLYVYAIGDSPLDVPMLEAADEALAVVGDEDSRSRSMDNELLDAIMRRGLVVRQILIPHNVSPRLWEAVLPQISLDDKRFLDSVFSRRCRDHVHSRVWHATDKNVAKLLMSPTRDASVGGPMLRRAHNAIGAYLANEFLAELLGVEEYPMRHVQGHDIPGHRFQHERETVIVALMRGGEPMALGLNDALPLAMLVHANSPSDIKKAHLENKKTIILVDSVINSGKTLIQFIKRVREMRKTVRVVVLAGVVHTEAVSKGHTLTRLVEQEDIHIGTLRLSSNKFTGTRGTDTGHRLFNTTHMA</sequence>